<dbReference type="AlphaFoldDB" id="A0A4Z0L585"/>
<dbReference type="OrthoDB" id="877719at2"/>
<name>A0A4Z0L585_9FLAO</name>
<dbReference type="EMBL" id="SRLH01000009">
    <property type="protein sequence ID" value="TGD56732.1"/>
    <property type="molecule type" value="Genomic_DNA"/>
</dbReference>
<dbReference type="RefSeq" id="WP_135527505.1">
    <property type="nucleotide sequence ID" value="NZ_SRLH01000009.1"/>
</dbReference>
<protein>
    <submittedName>
        <fullName evidence="1">Uncharacterized protein</fullName>
    </submittedName>
</protein>
<dbReference type="Proteomes" id="UP000297407">
    <property type="component" value="Unassembled WGS sequence"/>
</dbReference>
<organism evidence="1 2">
    <name type="scientific">Flavobacterium humi</name>
    <dbReference type="NCBI Taxonomy" id="2562683"/>
    <lineage>
        <taxon>Bacteria</taxon>
        <taxon>Pseudomonadati</taxon>
        <taxon>Bacteroidota</taxon>
        <taxon>Flavobacteriia</taxon>
        <taxon>Flavobacteriales</taxon>
        <taxon>Flavobacteriaceae</taxon>
        <taxon>Flavobacterium</taxon>
    </lineage>
</organism>
<gene>
    <name evidence="1" type="ORF">E4635_14920</name>
</gene>
<proteinExistence type="predicted"/>
<reference evidence="1 2" key="1">
    <citation type="submission" date="2019-04" db="EMBL/GenBank/DDBJ databases">
        <title>Flavobacterium sp. strain DS2-A Genome sequencing and assembly.</title>
        <authorList>
            <person name="Kim I."/>
        </authorList>
    </citation>
    <scope>NUCLEOTIDE SEQUENCE [LARGE SCALE GENOMIC DNA]</scope>
    <source>
        <strain evidence="1 2">DS2-A</strain>
    </source>
</reference>
<accession>A0A4Z0L585</accession>
<sequence length="260" mass="29742">MKKHILLLFLFLNFSVYSQSIAFFEKKLNALISKRNSISESDDEKAYENLAKYNAELEKLVLQFTSSNPETLTYSFKEMPNGLNIVTSADGQFRIYTWNTLEGGTMQFYKNVYQYKANGKVYSRLSKAETDEGDSGVNFYNLNEVKSNGKTYYITNSIAVGSSAAYHYEAKVFCIENGQLNDNAKLIKTKSGLKNTLGYDIDLSSSSNRDRTDGIEGRDYMTMVYDKKTKTIIIPLLNEDGKITKKKIRYQFTGKYFEKI</sequence>
<evidence type="ECO:0000313" key="2">
    <source>
        <dbReference type="Proteomes" id="UP000297407"/>
    </source>
</evidence>
<evidence type="ECO:0000313" key="1">
    <source>
        <dbReference type="EMBL" id="TGD56732.1"/>
    </source>
</evidence>
<keyword evidence="2" id="KW-1185">Reference proteome</keyword>
<comment type="caution">
    <text evidence="1">The sequence shown here is derived from an EMBL/GenBank/DDBJ whole genome shotgun (WGS) entry which is preliminary data.</text>
</comment>